<protein>
    <submittedName>
        <fullName evidence="2">Uncharacterized protein</fullName>
    </submittedName>
</protein>
<feature type="non-terminal residue" evidence="2">
    <location>
        <position position="1"/>
    </location>
</feature>
<gene>
    <name evidence="1" type="ORF">SMN809_LOCUS39659</name>
    <name evidence="2" type="ORF">SMN809_LOCUS46118</name>
</gene>
<reference evidence="2" key="1">
    <citation type="submission" date="2021-02" db="EMBL/GenBank/DDBJ databases">
        <authorList>
            <person name="Nowell W R."/>
        </authorList>
    </citation>
    <scope>NUCLEOTIDE SEQUENCE</scope>
</reference>
<evidence type="ECO:0000313" key="1">
    <source>
        <dbReference type="EMBL" id="CAF4615699.1"/>
    </source>
</evidence>
<proteinExistence type="predicted"/>
<organism evidence="2 3">
    <name type="scientific">Rotaria magnacalcarata</name>
    <dbReference type="NCBI Taxonomy" id="392030"/>
    <lineage>
        <taxon>Eukaryota</taxon>
        <taxon>Metazoa</taxon>
        <taxon>Spiralia</taxon>
        <taxon>Gnathifera</taxon>
        <taxon>Rotifera</taxon>
        <taxon>Eurotatoria</taxon>
        <taxon>Bdelloidea</taxon>
        <taxon>Philodinida</taxon>
        <taxon>Philodinidae</taxon>
        <taxon>Rotaria</taxon>
    </lineage>
</organism>
<comment type="caution">
    <text evidence="2">The sequence shown here is derived from an EMBL/GenBank/DDBJ whole genome shotgun (WGS) entry which is preliminary data.</text>
</comment>
<evidence type="ECO:0000313" key="3">
    <source>
        <dbReference type="Proteomes" id="UP000676336"/>
    </source>
</evidence>
<dbReference type="AlphaFoldDB" id="A0A8S3BG91"/>
<dbReference type="Proteomes" id="UP000676336">
    <property type="component" value="Unassembled WGS sequence"/>
</dbReference>
<sequence length="58" mass="6652">KIDDTLSKFECTFPRLQRSQSEPCLIRTHQDDLLGLSIHFGVPKTPVSVHRRFNAEVS</sequence>
<accession>A0A8S3BG91</accession>
<dbReference type="EMBL" id="CAJOBI010107069">
    <property type="protein sequence ID" value="CAF4615699.1"/>
    <property type="molecule type" value="Genomic_DNA"/>
</dbReference>
<dbReference type="EMBL" id="CAJOBI010142788">
    <property type="protein sequence ID" value="CAF4775551.1"/>
    <property type="molecule type" value="Genomic_DNA"/>
</dbReference>
<name>A0A8S3BG91_9BILA</name>
<evidence type="ECO:0000313" key="2">
    <source>
        <dbReference type="EMBL" id="CAF4775551.1"/>
    </source>
</evidence>